<gene>
    <name evidence="1" type="ORF">LCGC14_2929040</name>
</gene>
<dbReference type="Pfam" id="PF13489">
    <property type="entry name" value="Methyltransf_23"/>
    <property type="match status" value="1"/>
</dbReference>
<sequence length="157" mass="18548">MIRNKRTFEYFNKFIKDGDFLLDVGCRDGALREYLKDKKKINYYGIDPCVETKDEYTKTIIEIYETQYRYGIIAMSHVLEHTKSPYIALKNAKDLLEPDGKILLAVPNIYTFKFLQVITLNLKNYPKGNIGHYQEFTKMEMENLCRDLGLKITHYKP</sequence>
<dbReference type="EMBL" id="LAZR01058417">
    <property type="protein sequence ID" value="KKK69936.1"/>
    <property type="molecule type" value="Genomic_DNA"/>
</dbReference>
<evidence type="ECO:0000313" key="1">
    <source>
        <dbReference type="EMBL" id="KKK69936.1"/>
    </source>
</evidence>
<dbReference type="AlphaFoldDB" id="A0A0F9ACM0"/>
<dbReference type="InterPro" id="IPR029063">
    <property type="entry name" value="SAM-dependent_MTases_sf"/>
</dbReference>
<dbReference type="Gene3D" id="3.40.50.150">
    <property type="entry name" value="Vaccinia Virus protein VP39"/>
    <property type="match status" value="1"/>
</dbReference>
<protein>
    <recommendedName>
        <fullName evidence="2">Methyltransferase type 11 domain-containing protein</fullName>
    </recommendedName>
</protein>
<reference evidence="1" key="1">
    <citation type="journal article" date="2015" name="Nature">
        <title>Complex archaea that bridge the gap between prokaryotes and eukaryotes.</title>
        <authorList>
            <person name="Spang A."/>
            <person name="Saw J.H."/>
            <person name="Jorgensen S.L."/>
            <person name="Zaremba-Niedzwiedzka K."/>
            <person name="Martijn J."/>
            <person name="Lind A.E."/>
            <person name="van Eijk R."/>
            <person name="Schleper C."/>
            <person name="Guy L."/>
            <person name="Ettema T.J."/>
        </authorList>
    </citation>
    <scope>NUCLEOTIDE SEQUENCE</scope>
</reference>
<proteinExistence type="predicted"/>
<name>A0A0F9ACM0_9ZZZZ</name>
<feature type="non-terminal residue" evidence="1">
    <location>
        <position position="157"/>
    </location>
</feature>
<evidence type="ECO:0008006" key="2">
    <source>
        <dbReference type="Google" id="ProtNLM"/>
    </source>
</evidence>
<dbReference type="SUPFAM" id="SSF53335">
    <property type="entry name" value="S-adenosyl-L-methionine-dependent methyltransferases"/>
    <property type="match status" value="1"/>
</dbReference>
<comment type="caution">
    <text evidence="1">The sequence shown here is derived from an EMBL/GenBank/DDBJ whole genome shotgun (WGS) entry which is preliminary data.</text>
</comment>
<organism evidence="1">
    <name type="scientific">marine sediment metagenome</name>
    <dbReference type="NCBI Taxonomy" id="412755"/>
    <lineage>
        <taxon>unclassified sequences</taxon>
        <taxon>metagenomes</taxon>
        <taxon>ecological metagenomes</taxon>
    </lineage>
</organism>
<accession>A0A0F9ACM0</accession>